<name>A0ABX9JNV8_9BACT</name>
<evidence type="ECO:0000259" key="4">
    <source>
        <dbReference type="Pfam" id="PF00535"/>
    </source>
</evidence>
<keyword evidence="3" id="KW-0808">Transferase</keyword>
<gene>
    <name evidence="5" type="ORF">ATI61_117109</name>
</gene>
<proteinExistence type="inferred from homology"/>
<comment type="similarity">
    <text evidence="1">Belongs to the glycosyltransferase 2 family.</text>
</comment>
<comment type="caution">
    <text evidence="5">The sequence shown here is derived from an EMBL/GenBank/DDBJ whole genome shotgun (WGS) entry which is preliminary data.</text>
</comment>
<protein>
    <recommendedName>
        <fullName evidence="4">Glycosyltransferase 2-like domain-containing protein</fullName>
    </recommendedName>
</protein>
<dbReference type="EMBL" id="QUMU01000017">
    <property type="protein sequence ID" value="REG23264.1"/>
    <property type="molecule type" value="Genomic_DNA"/>
</dbReference>
<dbReference type="Pfam" id="PF00535">
    <property type="entry name" value="Glycos_transf_2"/>
    <property type="match status" value="1"/>
</dbReference>
<dbReference type="Gene3D" id="3.90.550.10">
    <property type="entry name" value="Spore Coat Polysaccharide Biosynthesis Protein SpsA, Chain A"/>
    <property type="match status" value="1"/>
</dbReference>
<dbReference type="Proteomes" id="UP000256345">
    <property type="component" value="Unassembled WGS sequence"/>
</dbReference>
<dbReference type="RefSeq" id="WP_047856974.1">
    <property type="nucleotide sequence ID" value="NZ_CP011509.1"/>
</dbReference>
<dbReference type="InterPro" id="IPR001173">
    <property type="entry name" value="Glyco_trans_2-like"/>
</dbReference>
<dbReference type="SUPFAM" id="SSF53448">
    <property type="entry name" value="Nucleotide-diphospho-sugar transferases"/>
    <property type="match status" value="1"/>
</dbReference>
<organism evidence="5 6">
    <name type="scientific">Archangium gephyra</name>
    <dbReference type="NCBI Taxonomy" id="48"/>
    <lineage>
        <taxon>Bacteria</taxon>
        <taxon>Pseudomonadati</taxon>
        <taxon>Myxococcota</taxon>
        <taxon>Myxococcia</taxon>
        <taxon>Myxococcales</taxon>
        <taxon>Cystobacterineae</taxon>
        <taxon>Archangiaceae</taxon>
        <taxon>Archangium</taxon>
    </lineage>
</organism>
<evidence type="ECO:0000256" key="3">
    <source>
        <dbReference type="ARBA" id="ARBA00022679"/>
    </source>
</evidence>
<sequence length="282" mass="31804">MSRSGAAPGSSPVWLGIVLYRNPREELERLVASLAATRETPGTPAFQVRWLDNSPTEALRDVVLAVSPGADYRFSGANLGFGVAHNRLMAEAFADPAVRHYVCVNPDGVLHPECLRELVTEAERRPRTGLVEARLFPDELPKPYDPETHETPWCSGCVLLVRRELFESSGGFDERFFMYCEDVDLSWRARAAGFSVRVAPRALVHHYTVTRELSPDRERRVRRSAALLGAKYGDLEFARARLKEYLELGGAPFELPKESRPPRALARVADFQHLFEFAEPRW</sequence>
<evidence type="ECO:0000313" key="6">
    <source>
        <dbReference type="Proteomes" id="UP000256345"/>
    </source>
</evidence>
<evidence type="ECO:0000256" key="1">
    <source>
        <dbReference type="ARBA" id="ARBA00006739"/>
    </source>
</evidence>
<reference evidence="5 6" key="1">
    <citation type="submission" date="2018-08" db="EMBL/GenBank/DDBJ databases">
        <title>Genomic Encyclopedia of Archaeal and Bacterial Type Strains, Phase II (KMG-II): from individual species to whole genera.</title>
        <authorList>
            <person name="Goeker M."/>
        </authorList>
    </citation>
    <scope>NUCLEOTIDE SEQUENCE [LARGE SCALE GENOMIC DNA]</scope>
    <source>
        <strain evidence="5 6">DSM 2261</strain>
    </source>
</reference>
<feature type="domain" description="Glycosyltransferase 2-like" evidence="4">
    <location>
        <begin position="18"/>
        <end position="149"/>
    </location>
</feature>
<keyword evidence="6" id="KW-1185">Reference proteome</keyword>
<keyword evidence="2" id="KW-0328">Glycosyltransferase</keyword>
<dbReference type="PANTHER" id="PTHR43179:SF12">
    <property type="entry name" value="GALACTOFURANOSYLTRANSFERASE GLFT2"/>
    <property type="match status" value="1"/>
</dbReference>
<evidence type="ECO:0000313" key="5">
    <source>
        <dbReference type="EMBL" id="REG23264.1"/>
    </source>
</evidence>
<evidence type="ECO:0000256" key="2">
    <source>
        <dbReference type="ARBA" id="ARBA00022676"/>
    </source>
</evidence>
<dbReference type="InterPro" id="IPR029044">
    <property type="entry name" value="Nucleotide-diphossugar_trans"/>
</dbReference>
<dbReference type="CDD" id="cd04186">
    <property type="entry name" value="GT_2_like_c"/>
    <property type="match status" value="1"/>
</dbReference>
<dbReference type="PANTHER" id="PTHR43179">
    <property type="entry name" value="RHAMNOSYLTRANSFERASE WBBL"/>
    <property type="match status" value="1"/>
</dbReference>
<accession>A0ABX9JNV8</accession>